<protein>
    <submittedName>
        <fullName evidence="2">Uncharacterized protein</fullName>
    </submittedName>
</protein>
<dbReference type="Proteomes" id="UP000028524">
    <property type="component" value="Unassembled WGS sequence"/>
</dbReference>
<dbReference type="EMBL" id="KL660461">
    <property type="protein sequence ID" value="KFA66343.1"/>
    <property type="molecule type" value="Genomic_DNA"/>
</dbReference>
<organism evidence="2 3">
    <name type="scientific">Stachybotrys chlorohalonatus (strain IBT 40285)</name>
    <dbReference type="NCBI Taxonomy" id="1283841"/>
    <lineage>
        <taxon>Eukaryota</taxon>
        <taxon>Fungi</taxon>
        <taxon>Dikarya</taxon>
        <taxon>Ascomycota</taxon>
        <taxon>Pezizomycotina</taxon>
        <taxon>Sordariomycetes</taxon>
        <taxon>Hypocreomycetidae</taxon>
        <taxon>Hypocreales</taxon>
        <taxon>Stachybotryaceae</taxon>
        <taxon>Stachybotrys</taxon>
    </lineage>
</organism>
<proteinExistence type="predicted"/>
<dbReference type="InParanoid" id="A0A084QQV8"/>
<dbReference type="HOGENOM" id="CLU_447585_0_0_1"/>
<feature type="compositionally biased region" description="Polar residues" evidence="1">
    <location>
        <begin position="10"/>
        <end position="20"/>
    </location>
</feature>
<feature type="region of interest" description="Disordered" evidence="1">
    <location>
        <begin position="1"/>
        <end position="43"/>
    </location>
</feature>
<sequence length="570" mass="62370">MIKTLGSRRALSQTTTISQTDKPEVATILPKNPSSSSERARKTRRLSALSINFDAMASALLDESSDHADVDDTSDYQHKDPSPARLCTMKSDCALHGFLTTPRQSAITEAQEIPTAPLPSYFPPRLTRAMTTKEPKQSSSRWNLGDSARRVSQSEPLSGGFRSGGLKQSCSLPFPQTLRTQANDIDRQRQAWQGLNIGEEIQQKVTAMLAATETLKPTRAADRWHAKSSPFDDMTDIPERQDASLVQDKNGGGSKLESSICVSNLQIRINEGHNLDNAKVRRVTGDRIPRKPVAASGKLHNSRDPLCDPFSTPMKPSTATERPPFVFGPINDVASSKSSPNLCGFWELEAGFDDDLEDGILGILPLGSSTPRIRVQRASIASVDISPVKQPFHFAGYRSGDNSSCSGDQRISTSANAKVPGRGKEKRVGGQDWPGTRSISKLDTSNARLPGCKRVKKHPSPSKGELENLEIAFERYARLKGTGAGDEELDELAREFEPPLHRCLAPADNNRRMSVRSSVTERSIVSSRMDISTSRIPRPTDEGFKLRSQPRVAVAYRPAAACSDEVDELL</sequence>
<keyword evidence="3" id="KW-1185">Reference proteome</keyword>
<accession>A0A084QQV8</accession>
<evidence type="ECO:0000313" key="2">
    <source>
        <dbReference type="EMBL" id="KFA66343.1"/>
    </source>
</evidence>
<dbReference type="OMA" id="RINEGHN"/>
<dbReference type="AlphaFoldDB" id="A0A084QQV8"/>
<feature type="compositionally biased region" description="Polar residues" evidence="1">
    <location>
        <begin position="403"/>
        <end position="416"/>
    </location>
</feature>
<gene>
    <name evidence="2" type="ORF">S40285_01312</name>
</gene>
<evidence type="ECO:0000313" key="3">
    <source>
        <dbReference type="Proteomes" id="UP000028524"/>
    </source>
</evidence>
<name>A0A084QQV8_STAC4</name>
<reference evidence="2 3" key="1">
    <citation type="journal article" date="2014" name="BMC Genomics">
        <title>Comparative genome sequencing reveals chemotype-specific gene clusters in the toxigenic black mold Stachybotrys.</title>
        <authorList>
            <person name="Semeiks J."/>
            <person name="Borek D."/>
            <person name="Otwinowski Z."/>
            <person name="Grishin N.V."/>
        </authorList>
    </citation>
    <scope>NUCLEOTIDE SEQUENCE [LARGE SCALE GENOMIC DNA]</scope>
    <source>
        <strain evidence="2 3">IBT 40285</strain>
    </source>
</reference>
<dbReference type="OrthoDB" id="4207421at2759"/>
<feature type="region of interest" description="Disordered" evidence="1">
    <location>
        <begin position="403"/>
        <end position="444"/>
    </location>
</feature>
<evidence type="ECO:0000256" key="1">
    <source>
        <dbReference type="SAM" id="MobiDB-lite"/>
    </source>
</evidence>
<feature type="region of interest" description="Disordered" evidence="1">
    <location>
        <begin position="130"/>
        <end position="166"/>
    </location>
</feature>